<evidence type="ECO:0000313" key="15">
    <source>
        <dbReference type="Proteomes" id="UP001596383"/>
    </source>
</evidence>
<evidence type="ECO:0000256" key="6">
    <source>
        <dbReference type="ARBA" id="ARBA00022967"/>
    </source>
</evidence>
<evidence type="ECO:0000256" key="11">
    <source>
        <dbReference type="ARBA" id="ARBA00044143"/>
    </source>
</evidence>
<evidence type="ECO:0000313" key="14">
    <source>
        <dbReference type="EMBL" id="MFC6764002.1"/>
    </source>
</evidence>
<comment type="catalytic activity">
    <reaction evidence="12">
        <text>Ni(2+)(out) + ATP + H2O = Ni(2+)(in) + ADP + phosphate + H(+)</text>
        <dbReference type="Rhea" id="RHEA:15557"/>
        <dbReference type="ChEBI" id="CHEBI:15377"/>
        <dbReference type="ChEBI" id="CHEBI:15378"/>
        <dbReference type="ChEBI" id="CHEBI:30616"/>
        <dbReference type="ChEBI" id="CHEBI:43474"/>
        <dbReference type="ChEBI" id="CHEBI:49786"/>
        <dbReference type="ChEBI" id="CHEBI:456216"/>
        <dbReference type="EC" id="7.2.2.11"/>
    </reaction>
    <physiologicalReaction direction="left-to-right" evidence="12">
        <dbReference type="Rhea" id="RHEA:15558"/>
    </physiologicalReaction>
</comment>
<dbReference type="InterPro" id="IPR017871">
    <property type="entry name" value="ABC_transporter-like_CS"/>
</dbReference>
<evidence type="ECO:0000256" key="12">
    <source>
        <dbReference type="ARBA" id="ARBA00048610"/>
    </source>
</evidence>
<protein>
    <recommendedName>
        <fullName evidence="11">Nickel import system ATP-binding protein NikD</fullName>
        <ecNumber evidence="10">7.2.2.11</ecNumber>
    </recommendedName>
</protein>
<keyword evidence="3" id="KW-1003">Cell membrane</keyword>
<dbReference type="PANTHER" id="PTHR43297">
    <property type="entry name" value="OLIGOPEPTIDE TRANSPORT ATP-BINDING PROTEIN APPD"/>
    <property type="match status" value="1"/>
</dbReference>
<evidence type="ECO:0000256" key="3">
    <source>
        <dbReference type="ARBA" id="ARBA00022475"/>
    </source>
</evidence>
<dbReference type="InterPro" id="IPR003439">
    <property type="entry name" value="ABC_transporter-like_ATP-bd"/>
</dbReference>
<dbReference type="GO" id="GO:0005524">
    <property type="term" value="F:ATP binding"/>
    <property type="evidence" value="ECO:0007669"/>
    <property type="project" value="UniProtKB-KW"/>
</dbReference>
<reference evidence="14 15" key="1">
    <citation type="journal article" date="2019" name="Int. J. Syst. Evol. Microbiol.">
        <title>The Global Catalogue of Microorganisms (GCM) 10K type strain sequencing project: providing services to taxonomists for standard genome sequencing and annotation.</title>
        <authorList>
            <consortium name="The Broad Institute Genomics Platform"/>
            <consortium name="The Broad Institute Genome Sequencing Center for Infectious Disease"/>
            <person name="Wu L."/>
            <person name="Ma J."/>
        </authorList>
    </citation>
    <scope>NUCLEOTIDE SEQUENCE [LARGE SCALE GENOMIC DNA]</scope>
    <source>
        <strain evidence="14 15">LMG 29247</strain>
    </source>
</reference>
<dbReference type="Gene3D" id="3.40.50.300">
    <property type="entry name" value="P-loop containing nucleotide triphosphate hydrolases"/>
    <property type="match status" value="1"/>
</dbReference>
<comment type="subunit">
    <text evidence="9">The complex is composed of two ATP-binding proteins (NikD and NikE), two transmembrane proteins (NikB and NikC) and a solute-binding protein (NikA).</text>
</comment>
<evidence type="ECO:0000256" key="4">
    <source>
        <dbReference type="ARBA" id="ARBA00022741"/>
    </source>
</evidence>
<dbReference type="EMBL" id="JBHSWV010000035">
    <property type="protein sequence ID" value="MFC6764002.1"/>
    <property type="molecule type" value="Genomic_DNA"/>
</dbReference>
<dbReference type="PROSITE" id="PS50893">
    <property type="entry name" value="ABC_TRANSPORTER_2"/>
    <property type="match status" value="1"/>
</dbReference>
<keyword evidence="6" id="KW-1278">Translocase</keyword>
<dbReference type="SMART" id="SM00382">
    <property type="entry name" value="AAA"/>
    <property type="match status" value="1"/>
</dbReference>
<organism evidence="14 15">
    <name type="scientific">Natrinema soli</name>
    <dbReference type="NCBI Taxonomy" id="1930624"/>
    <lineage>
        <taxon>Archaea</taxon>
        <taxon>Methanobacteriati</taxon>
        <taxon>Methanobacteriota</taxon>
        <taxon>Stenosarchaea group</taxon>
        <taxon>Halobacteria</taxon>
        <taxon>Halobacteriales</taxon>
        <taxon>Natrialbaceae</taxon>
        <taxon>Natrinema</taxon>
    </lineage>
</organism>
<dbReference type="RefSeq" id="WP_273737107.1">
    <property type="nucleotide sequence ID" value="NZ_JAQIVI010000035.1"/>
</dbReference>
<dbReference type="PANTHER" id="PTHR43297:SF13">
    <property type="entry name" value="NICKEL ABC TRANSPORTER, ATP-BINDING PROTEIN"/>
    <property type="match status" value="1"/>
</dbReference>
<dbReference type="PROSITE" id="PS00211">
    <property type="entry name" value="ABC_TRANSPORTER_1"/>
    <property type="match status" value="1"/>
</dbReference>
<keyword evidence="5 14" id="KW-0067">ATP-binding</keyword>
<dbReference type="InterPro" id="IPR003593">
    <property type="entry name" value="AAA+_ATPase"/>
</dbReference>
<evidence type="ECO:0000256" key="7">
    <source>
        <dbReference type="ARBA" id="ARBA00023065"/>
    </source>
</evidence>
<dbReference type="Pfam" id="PF00005">
    <property type="entry name" value="ABC_tran"/>
    <property type="match status" value="2"/>
</dbReference>
<dbReference type="Proteomes" id="UP001596383">
    <property type="component" value="Unassembled WGS sequence"/>
</dbReference>
<proteinExistence type="predicted"/>
<dbReference type="GO" id="GO:0005886">
    <property type="term" value="C:plasma membrane"/>
    <property type="evidence" value="ECO:0007669"/>
    <property type="project" value="UniProtKB-SubCell"/>
</dbReference>
<dbReference type="AlphaFoldDB" id="A0ABD5SG05"/>
<sequence length="445" mass="48310">MSTDPTAEPILDVRNLQTTFFTEKETIRAVDGVSFDIRPGETVGVVGESGSGKSVTARSVMGLVDSPGRTLQGSSLRFTHLETVRDYTSKFPERTVEIDALRADYDPVDLFERDAIDISPTAFGYERAASVPLEDVLAAGYGEELGLVDDDPSVLVTKGSADSPADITDGFVELTHLSGKAQRLMRGGRIAMVFQDPLTSLNPVYTVGNQIKEALRLHQGLRGEAATREAAELLEAVGIPDARRRVGEYPHQFSGGMQQRAVIAMALACEPEVLICDEPTTALDVTIQAQILDLLAELQEERDLAMMFITHDMGVIAEVADRVNVMYAGEVIETADVNTLFADPSHPYTRGLLQSIPGRQPEDRLQTIEGNVPTPNEPATSCRFAPRCPKAFDECDAVHPVSVPVDDDGDDHTAACLLSPEHLSTDEAIAQHRRRNAKRNGGDTE</sequence>
<dbReference type="NCBIfam" id="TIGR01727">
    <property type="entry name" value="oligo_HPY"/>
    <property type="match status" value="1"/>
</dbReference>
<evidence type="ECO:0000256" key="1">
    <source>
        <dbReference type="ARBA" id="ARBA00004202"/>
    </source>
</evidence>
<dbReference type="EC" id="7.2.2.11" evidence="10"/>
<evidence type="ECO:0000256" key="9">
    <source>
        <dbReference type="ARBA" id="ARBA00038669"/>
    </source>
</evidence>
<dbReference type="GO" id="GO:0015413">
    <property type="term" value="F:ABC-type nickel transporter activity"/>
    <property type="evidence" value="ECO:0007669"/>
    <property type="project" value="UniProtKB-EC"/>
</dbReference>
<dbReference type="InterPro" id="IPR027417">
    <property type="entry name" value="P-loop_NTPase"/>
</dbReference>
<accession>A0ABD5SG05</accession>
<keyword evidence="15" id="KW-1185">Reference proteome</keyword>
<dbReference type="FunFam" id="3.40.50.300:FF:000016">
    <property type="entry name" value="Oligopeptide ABC transporter ATP-binding component"/>
    <property type="match status" value="1"/>
</dbReference>
<evidence type="ECO:0000256" key="8">
    <source>
        <dbReference type="ARBA" id="ARBA00023136"/>
    </source>
</evidence>
<evidence type="ECO:0000256" key="5">
    <source>
        <dbReference type="ARBA" id="ARBA00022840"/>
    </source>
</evidence>
<keyword evidence="2" id="KW-0813">Transport</keyword>
<evidence type="ECO:0000259" key="13">
    <source>
        <dbReference type="PROSITE" id="PS50893"/>
    </source>
</evidence>
<keyword evidence="4" id="KW-0547">Nucleotide-binding</keyword>
<dbReference type="InterPro" id="IPR013563">
    <property type="entry name" value="Oligopep_ABC_C"/>
</dbReference>
<evidence type="ECO:0000256" key="10">
    <source>
        <dbReference type="ARBA" id="ARBA00039098"/>
    </source>
</evidence>
<comment type="subcellular location">
    <subcellularLocation>
        <location evidence="1">Cell membrane</location>
        <topology evidence="1">Peripheral membrane protein</topology>
    </subcellularLocation>
</comment>
<evidence type="ECO:0000256" key="2">
    <source>
        <dbReference type="ARBA" id="ARBA00022448"/>
    </source>
</evidence>
<keyword evidence="7" id="KW-0406">Ion transport</keyword>
<feature type="domain" description="ABC transporter" evidence="13">
    <location>
        <begin position="11"/>
        <end position="353"/>
    </location>
</feature>
<dbReference type="InterPro" id="IPR050388">
    <property type="entry name" value="ABC_Ni/Peptide_Import"/>
</dbReference>
<dbReference type="SUPFAM" id="SSF52540">
    <property type="entry name" value="P-loop containing nucleoside triphosphate hydrolases"/>
    <property type="match status" value="2"/>
</dbReference>
<dbReference type="Pfam" id="PF08352">
    <property type="entry name" value="oligo_HPY"/>
    <property type="match status" value="1"/>
</dbReference>
<keyword evidence="8" id="KW-0472">Membrane</keyword>
<comment type="caution">
    <text evidence="14">The sequence shown here is derived from an EMBL/GenBank/DDBJ whole genome shotgun (WGS) entry which is preliminary data.</text>
</comment>
<dbReference type="CDD" id="cd03257">
    <property type="entry name" value="ABC_NikE_OppD_transporters"/>
    <property type="match status" value="1"/>
</dbReference>
<name>A0ABD5SG05_9EURY</name>
<gene>
    <name evidence="14" type="ORF">ACFQE6_02755</name>
</gene>